<protein>
    <submittedName>
        <fullName evidence="1">Uncharacterized protein</fullName>
    </submittedName>
</protein>
<proteinExistence type="predicted"/>
<evidence type="ECO:0000313" key="1">
    <source>
        <dbReference type="EMBL" id="CAG7825708.1"/>
    </source>
</evidence>
<comment type="caution">
    <text evidence="1">The sequence shown here is derived from an EMBL/GenBank/DDBJ whole genome shotgun (WGS) entry which is preliminary data.</text>
</comment>
<name>A0A8J2L5X5_9HEXA</name>
<reference evidence="1" key="1">
    <citation type="submission" date="2021-06" db="EMBL/GenBank/DDBJ databases">
        <authorList>
            <person name="Hodson N. C."/>
            <person name="Mongue J. A."/>
            <person name="Jaron S. K."/>
        </authorList>
    </citation>
    <scope>NUCLEOTIDE SEQUENCE</scope>
</reference>
<evidence type="ECO:0000313" key="2">
    <source>
        <dbReference type="Proteomes" id="UP000708208"/>
    </source>
</evidence>
<dbReference type="EMBL" id="CAJVCH010537282">
    <property type="protein sequence ID" value="CAG7825708.1"/>
    <property type="molecule type" value="Genomic_DNA"/>
</dbReference>
<gene>
    <name evidence="1" type="ORF">AFUS01_LOCUS35806</name>
</gene>
<keyword evidence="2" id="KW-1185">Reference proteome</keyword>
<accession>A0A8J2L5X5</accession>
<organism evidence="1 2">
    <name type="scientific">Allacma fusca</name>
    <dbReference type="NCBI Taxonomy" id="39272"/>
    <lineage>
        <taxon>Eukaryota</taxon>
        <taxon>Metazoa</taxon>
        <taxon>Ecdysozoa</taxon>
        <taxon>Arthropoda</taxon>
        <taxon>Hexapoda</taxon>
        <taxon>Collembola</taxon>
        <taxon>Symphypleona</taxon>
        <taxon>Sminthuridae</taxon>
        <taxon>Allacma</taxon>
    </lineage>
</organism>
<dbReference type="AlphaFoldDB" id="A0A8J2L5X5"/>
<dbReference type="Proteomes" id="UP000708208">
    <property type="component" value="Unassembled WGS sequence"/>
</dbReference>
<sequence>MGDSYGSTLDHHILDLGGWVSHPNSCLYTSHPQSSVSPSFLPLPLELLGQMECWANCGRIERRDENQRRWIEFSSDVLLSPFKQQNSQELFCFIQEGKDFPSSTRKYTTSSETLLQSTMIKKIISACCT</sequence>